<dbReference type="InterPro" id="IPR002933">
    <property type="entry name" value="Peptidase_M20"/>
</dbReference>
<gene>
    <name evidence="6" type="ORF">LCGC14_1659030</name>
</gene>
<comment type="cofactor">
    <cofactor evidence="1">
        <name>Zn(2+)</name>
        <dbReference type="ChEBI" id="CHEBI:29105"/>
    </cofactor>
</comment>
<dbReference type="SUPFAM" id="SSF55031">
    <property type="entry name" value="Bacterial exopeptidase dimerisation domain"/>
    <property type="match status" value="1"/>
</dbReference>
<dbReference type="Gene3D" id="3.40.630.10">
    <property type="entry name" value="Zn peptidases"/>
    <property type="match status" value="1"/>
</dbReference>
<comment type="caution">
    <text evidence="6">The sequence shown here is derived from an EMBL/GenBank/DDBJ whole genome shotgun (WGS) entry which is preliminary data.</text>
</comment>
<evidence type="ECO:0000256" key="3">
    <source>
        <dbReference type="ARBA" id="ARBA00022801"/>
    </source>
</evidence>
<dbReference type="InterPro" id="IPR036264">
    <property type="entry name" value="Bact_exopeptidase_dim_dom"/>
</dbReference>
<accession>A0A0F9KUW4</accession>
<dbReference type="Pfam" id="PF01546">
    <property type="entry name" value="Peptidase_M20"/>
    <property type="match status" value="1"/>
</dbReference>
<evidence type="ECO:0000256" key="1">
    <source>
        <dbReference type="ARBA" id="ARBA00001947"/>
    </source>
</evidence>
<evidence type="ECO:0000313" key="6">
    <source>
        <dbReference type="EMBL" id="KKM19100.1"/>
    </source>
</evidence>
<dbReference type="SUPFAM" id="SSF53187">
    <property type="entry name" value="Zn-dependent exopeptidases"/>
    <property type="match status" value="1"/>
</dbReference>
<dbReference type="InterPro" id="IPR008007">
    <property type="entry name" value="Peptidase_M42"/>
</dbReference>
<dbReference type="EMBL" id="LAZR01014067">
    <property type="protein sequence ID" value="KKM19100.1"/>
    <property type="molecule type" value="Genomic_DNA"/>
</dbReference>
<dbReference type="Pfam" id="PF07687">
    <property type="entry name" value="M20_dimer"/>
    <property type="match status" value="1"/>
</dbReference>
<organism evidence="6">
    <name type="scientific">marine sediment metagenome</name>
    <dbReference type="NCBI Taxonomy" id="412755"/>
    <lineage>
        <taxon>unclassified sequences</taxon>
        <taxon>metagenomes</taxon>
        <taxon>ecological metagenomes</taxon>
    </lineage>
</organism>
<dbReference type="Gene3D" id="3.30.70.360">
    <property type="match status" value="1"/>
</dbReference>
<name>A0A0F9KUW4_9ZZZZ</name>
<dbReference type="GO" id="GO:0046872">
    <property type="term" value="F:metal ion binding"/>
    <property type="evidence" value="ECO:0007669"/>
    <property type="project" value="UniProtKB-KW"/>
</dbReference>
<dbReference type="PANTHER" id="PTHR42994:SF2">
    <property type="entry name" value="PEPTIDASE"/>
    <property type="match status" value="1"/>
</dbReference>
<evidence type="ECO:0000259" key="5">
    <source>
        <dbReference type="Pfam" id="PF07687"/>
    </source>
</evidence>
<proteinExistence type="predicted"/>
<keyword evidence="4" id="KW-0862">Zinc</keyword>
<keyword evidence="3" id="KW-0378">Hydrolase</keyword>
<evidence type="ECO:0000256" key="4">
    <source>
        <dbReference type="ARBA" id="ARBA00022833"/>
    </source>
</evidence>
<sequence length="361" mass="39209">MTKELIDTFFGMVRISSESGEEKEFIVYLKDLFTKELKANCTIDNYGNLIANIPAKNTTRAEPVLFGVHADTVKPGKNIEPILKDGIIRSKGETILGADDKAGIAELLEAIRGAEQYPPLEIVVSREEEIGLKGSKNLDFSLLKSKTGFLIDMDTLKDIVIGGPSYMNIEVKITGKAAHAGMEPEKGISSIKAASYAISMLKEGWIDEVTTVNVGIIRGGQVLNAVPEETEVKVECRSQSHEKCLRRSNLIKEVFLTASKAVGAQAEVKMELNMKASRISEDAGVVKVAKRALSSVGLKPNVRVICGGTDASNYNEKGIETVVIGMGGRAEHTKEENIAVADMEKAVDIIQHIFKELSESE</sequence>
<dbReference type="PIRSF" id="PIRSF001123">
    <property type="entry name" value="PepA_GA"/>
    <property type="match status" value="1"/>
</dbReference>
<evidence type="ECO:0000256" key="2">
    <source>
        <dbReference type="ARBA" id="ARBA00022723"/>
    </source>
</evidence>
<dbReference type="InterPro" id="IPR011650">
    <property type="entry name" value="Peptidase_M20_dimer"/>
</dbReference>
<dbReference type="AlphaFoldDB" id="A0A0F9KUW4"/>
<dbReference type="PANTHER" id="PTHR42994">
    <property type="entry name" value="PEPTIDASE T"/>
    <property type="match status" value="1"/>
</dbReference>
<protein>
    <recommendedName>
        <fullName evidence="5">Peptidase M20 dimerisation domain-containing protein</fullName>
    </recommendedName>
</protein>
<keyword evidence="2" id="KW-0479">Metal-binding</keyword>
<dbReference type="GO" id="GO:0016787">
    <property type="term" value="F:hydrolase activity"/>
    <property type="evidence" value="ECO:0007669"/>
    <property type="project" value="UniProtKB-KW"/>
</dbReference>
<reference evidence="6" key="1">
    <citation type="journal article" date="2015" name="Nature">
        <title>Complex archaea that bridge the gap between prokaryotes and eukaryotes.</title>
        <authorList>
            <person name="Spang A."/>
            <person name="Saw J.H."/>
            <person name="Jorgensen S.L."/>
            <person name="Zaremba-Niedzwiedzka K."/>
            <person name="Martijn J."/>
            <person name="Lind A.E."/>
            <person name="van Eijk R."/>
            <person name="Schleper C."/>
            <person name="Guy L."/>
            <person name="Ettema T.J."/>
        </authorList>
    </citation>
    <scope>NUCLEOTIDE SEQUENCE</scope>
</reference>
<feature type="domain" description="Peptidase M20 dimerisation" evidence="5">
    <location>
        <begin position="166"/>
        <end position="254"/>
    </location>
</feature>